<name>A0AAD7WLQ3_9TELE</name>
<dbReference type="AlphaFoldDB" id="A0AAD7WLQ3"/>
<comment type="subcellular location">
    <subcellularLocation>
        <location evidence="1">Secreted</location>
    </subcellularLocation>
</comment>
<comment type="similarity">
    <text evidence="2">Belongs to the IL-6 superfamily.</text>
</comment>
<dbReference type="GO" id="GO:0007166">
    <property type="term" value="P:cell surface receptor signaling pathway"/>
    <property type="evidence" value="ECO:0007669"/>
    <property type="project" value="TreeGrafter"/>
</dbReference>
<accession>A0AAD7WLQ3</accession>
<dbReference type="InterPro" id="IPR009079">
    <property type="entry name" value="4_helix_cytokine-like_core"/>
</dbReference>
<comment type="caution">
    <text evidence="6">The sequence shown here is derived from an EMBL/GenBank/DDBJ whole genome shotgun (WGS) entry which is preliminary data.</text>
</comment>
<dbReference type="EMBL" id="JAINUG010000068">
    <property type="protein sequence ID" value="KAJ8401666.1"/>
    <property type="molecule type" value="Genomic_DNA"/>
</dbReference>
<evidence type="ECO:0000256" key="1">
    <source>
        <dbReference type="ARBA" id="ARBA00004613"/>
    </source>
</evidence>
<dbReference type="PANTHER" id="PTHR21353">
    <property type="match status" value="1"/>
</dbReference>
<evidence type="ECO:0000256" key="5">
    <source>
        <dbReference type="SAM" id="MobiDB-lite"/>
    </source>
</evidence>
<evidence type="ECO:0000256" key="3">
    <source>
        <dbReference type="ARBA" id="ARBA00022514"/>
    </source>
</evidence>
<dbReference type="Gene3D" id="1.20.1250.10">
    <property type="match status" value="1"/>
</dbReference>
<evidence type="ECO:0000313" key="6">
    <source>
        <dbReference type="EMBL" id="KAJ8401666.1"/>
    </source>
</evidence>
<keyword evidence="7" id="KW-1185">Reference proteome</keyword>
<evidence type="ECO:0000256" key="4">
    <source>
        <dbReference type="ARBA" id="ARBA00022525"/>
    </source>
</evidence>
<proteinExistence type="inferred from homology"/>
<dbReference type="PANTHER" id="PTHR21353:SF9">
    <property type="match status" value="1"/>
</dbReference>
<sequence>MSLSVKATASGNPGLGFSWKEQQFGDRSYEDRTLVLQSLPAIGTPYRHWLHLQDQERLSPVPKALHTFSVHLDLMKRQMGKVKRHRTGGQEPNLTQSVFRIQRDLEDLIGQVTSQLGRMDSTTPPHASTSPAPSSQPRSTSPKQDRWSSALRGYIVLRDLDRYLGRLARDFIILNSRHRG</sequence>
<dbReference type="GO" id="GO:0005615">
    <property type="term" value="C:extracellular space"/>
    <property type="evidence" value="ECO:0007669"/>
    <property type="project" value="UniProtKB-KW"/>
</dbReference>
<dbReference type="InterPro" id="IPR010681">
    <property type="entry name" value="PRF/CT"/>
</dbReference>
<keyword evidence="3" id="KW-0202">Cytokine</keyword>
<evidence type="ECO:0000313" key="7">
    <source>
        <dbReference type="Proteomes" id="UP001221898"/>
    </source>
</evidence>
<dbReference type="SUPFAM" id="SSF47266">
    <property type="entry name" value="4-helical cytokines"/>
    <property type="match status" value="1"/>
</dbReference>
<dbReference type="Proteomes" id="UP001221898">
    <property type="component" value="Unassembled WGS sequence"/>
</dbReference>
<feature type="region of interest" description="Disordered" evidence="5">
    <location>
        <begin position="117"/>
        <end position="146"/>
    </location>
</feature>
<feature type="compositionally biased region" description="Low complexity" evidence="5">
    <location>
        <begin position="121"/>
        <end position="142"/>
    </location>
</feature>
<protein>
    <submittedName>
        <fullName evidence="6">Uncharacterized protein</fullName>
    </submittedName>
</protein>
<evidence type="ECO:0000256" key="2">
    <source>
        <dbReference type="ARBA" id="ARBA00007432"/>
    </source>
</evidence>
<organism evidence="6 7">
    <name type="scientific">Aldrovandia affinis</name>
    <dbReference type="NCBI Taxonomy" id="143900"/>
    <lineage>
        <taxon>Eukaryota</taxon>
        <taxon>Metazoa</taxon>
        <taxon>Chordata</taxon>
        <taxon>Craniata</taxon>
        <taxon>Vertebrata</taxon>
        <taxon>Euteleostomi</taxon>
        <taxon>Actinopterygii</taxon>
        <taxon>Neopterygii</taxon>
        <taxon>Teleostei</taxon>
        <taxon>Notacanthiformes</taxon>
        <taxon>Halosauridae</taxon>
        <taxon>Aldrovandia</taxon>
    </lineage>
</organism>
<dbReference type="GO" id="GO:0005125">
    <property type="term" value="F:cytokine activity"/>
    <property type="evidence" value="ECO:0007669"/>
    <property type="project" value="UniProtKB-KW"/>
</dbReference>
<gene>
    <name evidence="6" type="ORF">AAFF_G00376370</name>
</gene>
<reference evidence="6" key="1">
    <citation type="journal article" date="2023" name="Science">
        <title>Genome structures resolve the early diversification of teleost fishes.</title>
        <authorList>
            <person name="Parey E."/>
            <person name="Louis A."/>
            <person name="Montfort J."/>
            <person name="Bouchez O."/>
            <person name="Roques C."/>
            <person name="Iampietro C."/>
            <person name="Lluch J."/>
            <person name="Castinel A."/>
            <person name="Donnadieu C."/>
            <person name="Desvignes T."/>
            <person name="Floi Bucao C."/>
            <person name="Jouanno E."/>
            <person name="Wen M."/>
            <person name="Mejri S."/>
            <person name="Dirks R."/>
            <person name="Jansen H."/>
            <person name="Henkel C."/>
            <person name="Chen W.J."/>
            <person name="Zahm M."/>
            <person name="Cabau C."/>
            <person name="Klopp C."/>
            <person name="Thompson A.W."/>
            <person name="Robinson-Rechavi M."/>
            <person name="Braasch I."/>
            <person name="Lecointre G."/>
            <person name="Bobe J."/>
            <person name="Postlethwait J.H."/>
            <person name="Berthelot C."/>
            <person name="Roest Crollius H."/>
            <person name="Guiguen Y."/>
        </authorList>
    </citation>
    <scope>NUCLEOTIDE SEQUENCE</scope>
    <source>
        <strain evidence="6">NC1722</strain>
    </source>
</reference>
<keyword evidence="4" id="KW-0964">Secreted</keyword>